<reference evidence="3" key="1">
    <citation type="journal article" date="2021" name="Nat. Commun.">
        <title>Genetic determinants of endophytism in the Arabidopsis root mycobiome.</title>
        <authorList>
            <person name="Mesny F."/>
            <person name="Miyauchi S."/>
            <person name="Thiergart T."/>
            <person name="Pickel B."/>
            <person name="Atanasova L."/>
            <person name="Karlsson M."/>
            <person name="Huettel B."/>
            <person name="Barry K.W."/>
            <person name="Haridas S."/>
            <person name="Chen C."/>
            <person name="Bauer D."/>
            <person name="Andreopoulos W."/>
            <person name="Pangilinan J."/>
            <person name="LaButti K."/>
            <person name="Riley R."/>
            <person name="Lipzen A."/>
            <person name="Clum A."/>
            <person name="Drula E."/>
            <person name="Henrissat B."/>
            <person name="Kohler A."/>
            <person name="Grigoriev I.V."/>
            <person name="Martin F.M."/>
            <person name="Hacquard S."/>
        </authorList>
    </citation>
    <scope>NUCLEOTIDE SEQUENCE</scope>
    <source>
        <strain evidence="3">MPI-CAGE-CH-0230</strain>
    </source>
</reference>
<feature type="chain" id="PRO_5040426225" description="Peptidyl-tRNA hydrolase" evidence="2">
    <location>
        <begin position="21"/>
        <end position="266"/>
    </location>
</feature>
<dbReference type="RefSeq" id="XP_046018013.1">
    <property type="nucleotide sequence ID" value="XM_046156196.1"/>
</dbReference>
<protein>
    <recommendedName>
        <fullName evidence="5">Peptidyl-tRNA hydrolase</fullName>
    </recommendedName>
</protein>
<evidence type="ECO:0000256" key="1">
    <source>
        <dbReference type="SAM" id="Phobius"/>
    </source>
</evidence>
<organism evidence="3 4">
    <name type="scientific">Microdochium trichocladiopsis</name>
    <dbReference type="NCBI Taxonomy" id="1682393"/>
    <lineage>
        <taxon>Eukaryota</taxon>
        <taxon>Fungi</taxon>
        <taxon>Dikarya</taxon>
        <taxon>Ascomycota</taxon>
        <taxon>Pezizomycotina</taxon>
        <taxon>Sordariomycetes</taxon>
        <taxon>Xylariomycetidae</taxon>
        <taxon>Xylariales</taxon>
        <taxon>Microdochiaceae</taxon>
        <taxon>Microdochium</taxon>
    </lineage>
</organism>
<gene>
    <name evidence="3" type="ORF">B0I36DRAFT_343773</name>
</gene>
<dbReference type="AlphaFoldDB" id="A0A9P9BV49"/>
<keyword evidence="4" id="KW-1185">Reference proteome</keyword>
<evidence type="ECO:0000313" key="4">
    <source>
        <dbReference type="Proteomes" id="UP000756346"/>
    </source>
</evidence>
<proteinExistence type="predicted"/>
<keyword evidence="2" id="KW-0732">Signal</keyword>
<keyword evidence="1" id="KW-0812">Transmembrane</keyword>
<comment type="caution">
    <text evidence="3">The sequence shown here is derived from an EMBL/GenBank/DDBJ whole genome shotgun (WGS) entry which is preliminary data.</text>
</comment>
<evidence type="ECO:0000256" key="2">
    <source>
        <dbReference type="SAM" id="SignalP"/>
    </source>
</evidence>
<feature type="transmembrane region" description="Helical" evidence="1">
    <location>
        <begin position="215"/>
        <end position="240"/>
    </location>
</feature>
<keyword evidence="1" id="KW-0472">Membrane</keyword>
<evidence type="ECO:0000313" key="3">
    <source>
        <dbReference type="EMBL" id="KAH7039958.1"/>
    </source>
</evidence>
<feature type="signal peptide" evidence="2">
    <location>
        <begin position="1"/>
        <end position="20"/>
    </location>
</feature>
<evidence type="ECO:0008006" key="5">
    <source>
        <dbReference type="Google" id="ProtNLM"/>
    </source>
</evidence>
<keyword evidence="1" id="KW-1133">Transmembrane helix</keyword>
<dbReference type="EMBL" id="JAGTJQ010000001">
    <property type="protein sequence ID" value="KAH7039958.1"/>
    <property type="molecule type" value="Genomic_DNA"/>
</dbReference>
<accession>A0A9P9BV49</accession>
<name>A0A9P9BV49_9PEZI</name>
<sequence>MRFSTAAAAFGLPLLAAAEGDFVQQYLGQAQALFNKYIPSPNRHDPVGAAEAKVGEMKMHTLTLSNWNETLFSNTKATSTTPDEWWVFITGGKKACFGRCEDTERAWNETAAKFAVTPGAPHTALLNCEDQPVLCHSWSSPPGALWAFEVLPAPNKVNVWVKGMNLTTTTSDDFAGMQKTIKEKGYNGTMYEHTGAFHPYHGFVANNGLAIPAGYAIWILNLVPSWAFMIGISMFSRYFVGRSARQTMETSGRQADAARAAPANRR</sequence>
<dbReference type="Proteomes" id="UP000756346">
    <property type="component" value="Unassembled WGS sequence"/>
</dbReference>
<dbReference type="OrthoDB" id="1733656at2759"/>
<dbReference type="GeneID" id="70185742"/>